<comment type="similarity">
    <text evidence="1">Belongs to the bacterial solute-binding protein 5 family.</text>
</comment>
<dbReference type="OrthoDB" id="9772924at2"/>
<dbReference type="Gene3D" id="3.90.76.10">
    <property type="entry name" value="Dipeptide-binding Protein, Domain 1"/>
    <property type="match status" value="1"/>
</dbReference>
<proteinExistence type="inferred from homology"/>
<dbReference type="HOGENOM" id="CLU_017028_7_2_9"/>
<dbReference type="SUPFAM" id="SSF53850">
    <property type="entry name" value="Periplasmic binding protein-like II"/>
    <property type="match status" value="1"/>
</dbReference>
<feature type="domain" description="Solute-binding protein family 5" evidence="4">
    <location>
        <begin position="74"/>
        <end position="435"/>
    </location>
</feature>
<accession>B5Y6R5</accession>
<dbReference type="CDD" id="cd00995">
    <property type="entry name" value="PBP2_NikA_DppA_OppA_like"/>
    <property type="match status" value="1"/>
</dbReference>
<keyword evidence="3" id="KW-0732">Signal</keyword>
<dbReference type="GO" id="GO:1904680">
    <property type="term" value="F:peptide transmembrane transporter activity"/>
    <property type="evidence" value="ECO:0007669"/>
    <property type="project" value="TreeGrafter"/>
</dbReference>
<dbReference type="InterPro" id="IPR000914">
    <property type="entry name" value="SBP_5_dom"/>
</dbReference>
<dbReference type="eggNOG" id="COG0747">
    <property type="taxonomic scope" value="Bacteria"/>
</dbReference>
<evidence type="ECO:0000313" key="5">
    <source>
        <dbReference type="EMBL" id="ACI17284.1"/>
    </source>
</evidence>
<dbReference type="PANTHER" id="PTHR30290">
    <property type="entry name" value="PERIPLASMIC BINDING COMPONENT OF ABC TRANSPORTER"/>
    <property type="match status" value="1"/>
</dbReference>
<dbReference type="RefSeq" id="WP_012543936.1">
    <property type="nucleotide sequence ID" value="NC_011295.1"/>
</dbReference>
<gene>
    <name evidence="5" type="ordered locus">COPRO5265_0091</name>
</gene>
<dbReference type="InterPro" id="IPR030678">
    <property type="entry name" value="Peptide/Ni-bd"/>
</dbReference>
<dbReference type="PIRSF" id="PIRSF002741">
    <property type="entry name" value="MppA"/>
    <property type="match status" value="1"/>
</dbReference>
<evidence type="ECO:0000313" key="6">
    <source>
        <dbReference type="Proteomes" id="UP000001732"/>
    </source>
</evidence>
<dbReference type="STRING" id="309798.COPRO5265_0091"/>
<protein>
    <submittedName>
        <fullName evidence="5">Oligopeptide ABC transporter (Binding protein), putative</fullName>
    </submittedName>
</protein>
<evidence type="ECO:0000259" key="4">
    <source>
        <dbReference type="Pfam" id="PF00496"/>
    </source>
</evidence>
<dbReference type="Gene3D" id="3.40.190.10">
    <property type="entry name" value="Periplasmic binding protein-like II"/>
    <property type="match status" value="1"/>
</dbReference>
<evidence type="ECO:0000256" key="1">
    <source>
        <dbReference type="ARBA" id="ARBA00005695"/>
    </source>
</evidence>
<dbReference type="GO" id="GO:0030288">
    <property type="term" value="C:outer membrane-bounded periplasmic space"/>
    <property type="evidence" value="ECO:0007669"/>
    <property type="project" value="UniProtKB-ARBA"/>
</dbReference>
<reference evidence="5 6" key="2">
    <citation type="journal article" date="2014" name="Genome Announc.">
        <title>Complete Genome Sequence of Coprothermobacter proteolyticus DSM 5265.</title>
        <authorList>
            <person name="Alexiev A."/>
            <person name="Coil D.A."/>
            <person name="Badger J.H."/>
            <person name="Enticknap J."/>
            <person name="Ward N."/>
            <person name="Robb F.T."/>
            <person name="Eisen J.A."/>
        </authorList>
    </citation>
    <scope>NUCLEOTIDE SEQUENCE [LARGE SCALE GENOMIC DNA]</scope>
    <source>
        <strain evidence="6">ATCC 35245 / DSM 5265 / OCM 4 / BT</strain>
    </source>
</reference>
<dbReference type="AlphaFoldDB" id="B5Y6R5"/>
<dbReference type="Proteomes" id="UP000001732">
    <property type="component" value="Chromosome"/>
</dbReference>
<dbReference type="Pfam" id="PF00496">
    <property type="entry name" value="SBP_bac_5"/>
    <property type="match status" value="1"/>
</dbReference>
<organism evidence="5 6">
    <name type="scientific">Coprothermobacter proteolyticus (strain ATCC 35245 / DSM 5265 / OCM 4 / BT)</name>
    <dbReference type="NCBI Taxonomy" id="309798"/>
    <lineage>
        <taxon>Bacteria</taxon>
        <taxon>Pseudomonadati</taxon>
        <taxon>Coprothermobacterota</taxon>
        <taxon>Coprothermobacteria</taxon>
        <taxon>Coprothermobacterales</taxon>
        <taxon>Coprothermobacteraceae</taxon>
        <taxon>Coprothermobacter</taxon>
    </lineage>
</organism>
<keyword evidence="2" id="KW-0813">Transport</keyword>
<keyword evidence="6" id="KW-1185">Reference proteome</keyword>
<name>B5Y6R5_COPPD</name>
<dbReference type="GO" id="GO:0043190">
    <property type="term" value="C:ATP-binding cassette (ABC) transporter complex"/>
    <property type="evidence" value="ECO:0007669"/>
    <property type="project" value="InterPro"/>
</dbReference>
<dbReference type="KEGG" id="cpo:COPRO5265_0091"/>
<dbReference type="EMBL" id="CP001145">
    <property type="protein sequence ID" value="ACI17284.1"/>
    <property type="molecule type" value="Genomic_DNA"/>
</dbReference>
<dbReference type="GO" id="GO:0015833">
    <property type="term" value="P:peptide transport"/>
    <property type="evidence" value="ECO:0007669"/>
    <property type="project" value="TreeGrafter"/>
</dbReference>
<dbReference type="InterPro" id="IPR039424">
    <property type="entry name" value="SBP_5"/>
</dbReference>
<evidence type="ECO:0000256" key="3">
    <source>
        <dbReference type="ARBA" id="ARBA00022729"/>
    </source>
</evidence>
<dbReference type="PANTHER" id="PTHR30290:SF9">
    <property type="entry name" value="OLIGOPEPTIDE-BINDING PROTEIN APPA"/>
    <property type="match status" value="1"/>
</dbReference>
<dbReference type="Gene3D" id="3.10.105.10">
    <property type="entry name" value="Dipeptide-binding Protein, Domain 3"/>
    <property type="match status" value="1"/>
</dbReference>
<reference evidence="6" key="1">
    <citation type="submission" date="2008-08" db="EMBL/GenBank/DDBJ databases">
        <title>The complete genome sequence of Coprothermobacter proteolyticus strain ATCC 5245 / DSM 5265 / BT.</title>
        <authorList>
            <person name="Dodson R.J."/>
            <person name="Durkin A.S."/>
            <person name="Wu M."/>
            <person name="Eisen J."/>
            <person name="Sutton G."/>
        </authorList>
    </citation>
    <scope>NUCLEOTIDE SEQUENCE [LARGE SCALE GENOMIC DNA]</scope>
    <source>
        <strain evidence="6">ATCC 35245 / DSM 5265 / OCM 4 / BT</strain>
    </source>
</reference>
<sequence>MKNRRSYLWLGAVVAILLFLSAYLLVNARSSTLAYALSDDAVNMDPLEATDINSWNVMSQIYEGLMKFRPSSLEVEPCLASYYEVSDDGLVFTFYLQKNVQFQDGAPFDADAVIWNARRGMEKADTSYYASLVWGSVKDVQKLGSHVVRFTLKESRADFLTNLALPFGGSMVSPNATDLKNNPIGTGPYRLANWVRNKAITLEYNRNWWQGKLTDGVGFKSVRYLVVDDPEEAVNLLRQGKVHILSYVPPELVESLNAEANVRLVETQLLATSFLGFNTKSAVLADARVRQSLLFLLDQDYLIKHVYSGFALRSQGPLPPALEKEIGCRYLSPNYEVGVRLLREAGYSKERPLNLTVEVPLEPRDYMPSGGVKLGEGLKEVYESTGLVKVTFVYKPFESLLSDLMEGKATEAFVLGWSSDNGRADNMLTPLFHSKSPLNFFKYENPLVDKYLEEAQTELDENKREKLYREICDILLEDTPAAFLPIPISFKALDERLKGYNVNPINIEQLYFVRY</sequence>
<evidence type="ECO:0000256" key="2">
    <source>
        <dbReference type="ARBA" id="ARBA00022448"/>
    </source>
</evidence>